<dbReference type="HOGENOM" id="CLU_130902_1_0_11"/>
<proteinExistence type="inferred from homology"/>
<evidence type="ECO:0000256" key="2">
    <source>
        <dbReference type="SAM" id="MobiDB-lite"/>
    </source>
</evidence>
<dbReference type="InterPro" id="IPR005545">
    <property type="entry name" value="YCII"/>
</dbReference>
<organism evidence="4 5">
    <name type="scientific">Rhodococcus jostii (strain RHA1)</name>
    <dbReference type="NCBI Taxonomy" id="101510"/>
    <lineage>
        <taxon>Bacteria</taxon>
        <taxon>Bacillati</taxon>
        <taxon>Actinomycetota</taxon>
        <taxon>Actinomycetes</taxon>
        <taxon>Mycobacteriales</taxon>
        <taxon>Nocardiaceae</taxon>
        <taxon>Rhodococcus</taxon>
    </lineage>
</organism>
<dbReference type="InterPro" id="IPR011008">
    <property type="entry name" value="Dimeric_a/b-barrel"/>
</dbReference>
<protein>
    <recommendedName>
        <fullName evidence="3">YCII-related domain-containing protein</fullName>
    </recommendedName>
</protein>
<feature type="region of interest" description="Disordered" evidence="2">
    <location>
        <begin position="1"/>
        <end position="28"/>
    </location>
</feature>
<dbReference type="KEGG" id="rha:RHA1_ro00461"/>
<dbReference type="eggNOG" id="COG3795">
    <property type="taxonomic scope" value="Bacteria"/>
</dbReference>
<evidence type="ECO:0000259" key="3">
    <source>
        <dbReference type="Pfam" id="PF03795"/>
    </source>
</evidence>
<dbReference type="PANTHER" id="PTHR35174:SF3">
    <property type="entry name" value="BLL7171 PROTEIN"/>
    <property type="match status" value="1"/>
</dbReference>
<feature type="compositionally biased region" description="Basic residues" evidence="2">
    <location>
        <begin position="1"/>
        <end position="17"/>
    </location>
</feature>
<evidence type="ECO:0000256" key="1">
    <source>
        <dbReference type="ARBA" id="ARBA00007689"/>
    </source>
</evidence>
<accession>Q0SJI9</accession>
<evidence type="ECO:0000313" key="4">
    <source>
        <dbReference type="EMBL" id="ABG92297.1"/>
    </source>
</evidence>
<dbReference type="Pfam" id="PF03795">
    <property type="entry name" value="YCII"/>
    <property type="match status" value="1"/>
</dbReference>
<dbReference type="Proteomes" id="UP000008710">
    <property type="component" value="Chromosome"/>
</dbReference>
<sequence length="175" mass="19483">MVRKCRRGMSRSRARLRPRSEYGQNGPYRTKENMMAKYLLLKHYRGAPASVDDVPMDQWTPEEISAHVQYMNDFAARLESTGEFVDSQALSPEGTFVRYDGEGRPPITDGPFAETKDLIAGWMVIDVETHERALELAGELSAAPGAGGKPIHEWLEVRPFLAASPTATECGFHNG</sequence>
<dbReference type="PANTHER" id="PTHR35174">
    <property type="entry name" value="BLL7171 PROTEIN-RELATED"/>
    <property type="match status" value="1"/>
</dbReference>
<evidence type="ECO:0000313" key="5">
    <source>
        <dbReference type="Proteomes" id="UP000008710"/>
    </source>
</evidence>
<dbReference type="Gene3D" id="3.30.70.1060">
    <property type="entry name" value="Dimeric alpha+beta barrel"/>
    <property type="match status" value="1"/>
</dbReference>
<comment type="similarity">
    <text evidence="1">Belongs to the YciI family.</text>
</comment>
<name>Q0SJI9_RHOJR</name>
<feature type="domain" description="YCII-related" evidence="3">
    <location>
        <begin position="51"/>
        <end position="141"/>
    </location>
</feature>
<dbReference type="EMBL" id="CP000431">
    <property type="protein sequence ID" value="ABG92297.1"/>
    <property type="molecule type" value="Genomic_DNA"/>
</dbReference>
<dbReference type="SUPFAM" id="SSF54909">
    <property type="entry name" value="Dimeric alpha+beta barrel"/>
    <property type="match status" value="1"/>
</dbReference>
<reference evidence="5" key="1">
    <citation type="journal article" date="2006" name="Proc. Natl. Acad. Sci. U.S.A.">
        <title>The complete genome of Rhodococcus sp. RHA1 provides insights into a catabolic powerhouse.</title>
        <authorList>
            <person name="McLeod M.P."/>
            <person name="Warren R.L."/>
            <person name="Hsiao W.W.L."/>
            <person name="Araki N."/>
            <person name="Myhre M."/>
            <person name="Fernandes C."/>
            <person name="Miyazawa D."/>
            <person name="Wong W."/>
            <person name="Lillquist A.L."/>
            <person name="Wang D."/>
            <person name="Dosanjh M."/>
            <person name="Hara H."/>
            <person name="Petrescu A."/>
            <person name="Morin R.D."/>
            <person name="Yang G."/>
            <person name="Stott J.M."/>
            <person name="Schein J.E."/>
            <person name="Shin H."/>
            <person name="Smailus D."/>
            <person name="Siddiqui A.S."/>
            <person name="Marra M.A."/>
            <person name="Jones S.J.M."/>
            <person name="Holt R."/>
            <person name="Brinkman F.S.L."/>
            <person name="Miyauchi K."/>
            <person name="Fukuda M."/>
            <person name="Davies J.E."/>
            <person name="Mohn W.W."/>
            <person name="Eltis L.D."/>
        </authorList>
    </citation>
    <scope>NUCLEOTIDE SEQUENCE [LARGE SCALE GENOMIC DNA]</scope>
    <source>
        <strain evidence="5">RHA1</strain>
    </source>
</reference>
<gene>
    <name evidence="4" type="ordered locus">RHA1_ro00461</name>
</gene>
<dbReference type="AlphaFoldDB" id="Q0SJI9"/>